<dbReference type="Proteomes" id="UP000681720">
    <property type="component" value="Unassembled WGS sequence"/>
</dbReference>
<evidence type="ECO:0000313" key="2">
    <source>
        <dbReference type="EMBL" id="CAF2056849.1"/>
    </source>
</evidence>
<feature type="non-terminal residue" evidence="4">
    <location>
        <position position="1"/>
    </location>
</feature>
<evidence type="ECO:0000313" key="5">
    <source>
        <dbReference type="Proteomes" id="UP000663842"/>
    </source>
</evidence>
<evidence type="ECO:0000313" key="1">
    <source>
        <dbReference type="EMBL" id="CAF1672307.1"/>
    </source>
</evidence>
<dbReference type="EMBL" id="CAJNRG010003373">
    <property type="protein sequence ID" value="CAF2056849.1"/>
    <property type="molecule type" value="Genomic_DNA"/>
</dbReference>
<comment type="caution">
    <text evidence="4">The sequence shown here is derived from an EMBL/GenBank/DDBJ whole genome shotgun (WGS) entry which is preliminary data.</text>
</comment>
<dbReference type="EMBL" id="CAJOBJ010008882">
    <property type="protein sequence ID" value="CAF4123835.1"/>
    <property type="molecule type" value="Genomic_DNA"/>
</dbReference>
<name>A0A820KFC6_9BILA</name>
<dbReference type="Proteomes" id="UP000663887">
    <property type="component" value="Unassembled WGS sequence"/>
</dbReference>
<sequence>KGKNMRRRQVIQTNILSDQIKNAKIVKEKVQRKVDHALLKIDEDIQSFSKPTQMLSRLTYNSLVKQH</sequence>
<gene>
    <name evidence="3" type="ORF">GIL414_LOCUS18179</name>
    <name evidence="1" type="ORF">KQP761_LOCUS34532</name>
    <name evidence="4" type="ORF">UXM345_LOCUS35281</name>
    <name evidence="2" type="ORF">XDN619_LOCUS9842</name>
</gene>
<reference evidence="4" key="1">
    <citation type="submission" date="2021-02" db="EMBL/GenBank/DDBJ databases">
        <authorList>
            <person name="Nowell W R."/>
        </authorList>
    </citation>
    <scope>NUCLEOTIDE SEQUENCE</scope>
</reference>
<evidence type="ECO:0000313" key="4">
    <source>
        <dbReference type="EMBL" id="CAF4336496.1"/>
    </source>
</evidence>
<accession>A0A820KFC6</accession>
<dbReference type="AlphaFoldDB" id="A0A820KFC6"/>
<protein>
    <submittedName>
        <fullName evidence="4">Uncharacterized protein</fullName>
    </submittedName>
</protein>
<organism evidence="4 5">
    <name type="scientific">Rotaria magnacalcarata</name>
    <dbReference type="NCBI Taxonomy" id="392030"/>
    <lineage>
        <taxon>Eukaryota</taxon>
        <taxon>Metazoa</taxon>
        <taxon>Spiralia</taxon>
        <taxon>Gnathifera</taxon>
        <taxon>Rotifera</taxon>
        <taxon>Eurotatoria</taxon>
        <taxon>Bdelloidea</taxon>
        <taxon>Philodinida</taxon>
        <taxon>Philodinidae</taxon>
        <taxon>Rotaria</taxon>
    </lineage>
</organism>
<dbReference type="EMBL" id="CAJNOW010019410">
    <property type="protein sequence ID" value="CAF1672307.1"/>
    <property type="molecule type" value="Genomic_DNA"/>
</dbReference>
<proteinExistence type="predicted"/>
<dbReference type="Proteomes" id="UP000663842">
    <property type="component" value="Unassembled WGS sequence"/>
</dbReference>
<dbReference type="EMBL" id="CAJOBF010014119">
    <property type="protein sequence ID" value="CAF4336496.1"/>
    <property type="molecule type" value="Genomic_DNA"/>
</dbReference>
<evidence type="ECO:0000313" key="3">
    <source>
        <dbReference type="EMBL" id="CAF4123835.1"/>
    </source>
</evidence>
<dbReference type="Proteomes" id="UP000663834">
    <property type="component" value="Unassembled WGS sequence"/>
</dbReference>
<dbReference type="OrthoDB" id="10153040at2759"/>